<evidence type="ECO:0000313" key="3">
    <source>
        <dbReference type="Proteomes" id="UP000765509"/>
    </source>
</evidence>
<feature type="region of interest" description="Disordered" evidence="1">
    <location>
        <begin position="192"/>
        <end position="256"/>
    </location>
</feature>
<dbReference type="OrthoDB" id="3259198at2759"/>
<dbReference type="EMBL" id="AVOT02006728">
    <property type="protein sequence ID" value="MBW0482300.1"/>
    <property type="molecule type" value="Genomic_DNA"/>
</dbReference>
<proteinExistence type="predicted"/>
<gene>
    <name evidence="2" type="ORF">O181_022015</name>
</gene>
<sequence>MALKYLTISLKVSSMIKCFLGQQSYNKPIGEPSCDKYWTCVMHVPPSPYLEAKLLPFDFDSSICSSMEVEYLTSDVSDTNDDDLVQTLTVAHIGQSLSWSIWELLSERGILGCFYSITGDNAANNLSMIQHPEQKYNGLNIEWPHKHRFHWCACHVINLVAKEFLSLMGKLNEEDYKFFDDYLAISRAPIDDSEDEEPLSTKEVQGNKRITARSKKQRPLNQTTLETQDQSEAIELITSNNIAPTSEIDNDPMPSG</sequence>
<dbReference type="Proteomes" id="UP000765509">
    <property type="component" value="Unassembled WGS sequence"/>
</dbReference>
<name>A0A9Q3CFP0_9BASI</name>
<evidence type="ECO:0000313" key="2">
    <source>
        <dbReference type="EMBL" id="MBW0482300.1"/>
    </source>
</evidence>
<feature type="compositionally biased region" description="Polar residues" evidence="1">
    <location>
        <begin position="219"/>
        <end position="244"/>
    </location>
</feature>
<evidence type="ECO:0000256" key="1">
    <source>
        <dbReference type="SAM" id="MobiDB-lite"/>
    </source>
</evidence>
<organism evidence="2 3">
    <name type="scientific">Austropuccinia psidii MF-1</name>
    <dbReference type="NCBI Taxonomy" id="1389203"/>
    <lineage>
        <taxon>Eukaryota</taxon>
        <taxon>Fungi</taxon>
        <taxon>Dikarya</taxon>
        <taxon>Basidiomycota</taxon>
        <taxon>Pucciniomycotina</taxon>
        <taxon>Pucciniomycetes</taxon>
        <taxon>Pucciniales</taxon>
        <taxon>Sphaerophragmiaceae</taxon>
        <taxon>Austropuccinia</taxon>
    </lineage>
</organism>
<protein>
    <submittedName>
        <fullName evidence="2">Uncharacterized protein</fullName>
    </submittedName>
</protein>
<accession>A0A9Q3CFP0</accession>
<reference evidence="2" key="1">
    <citation type="submission" date="2021-03" db="EMBL/GenBank/DDBJ databases">
        <title>Draft genome sequence of rust myrtle Austropuccinia psidii MF-1, a brazilian biotype.</title>
        <authorList>
            <person name="Quecine M.C."/>
            <person name="Pachon D.M.R."/>
            <person name="Bonatelli M.L."/>
            <person name="Correr F.H."/>
            <person name="Franceschini L.M."/>
            <person name="Leite T.F."/>
            <person name="Margarido G.R.A."/>
            <person name="Almeida C.A."/>
            <person name="Ferrarezi J.A."/>
            <person name="Labate C.A."/>
        </authorList>
    </citation>
    <scope>NUCLEOTIDE SEQUENCE</scope>
    <source>
        <strain evidence="2">MF-1</strain>
    </source>
</reference>
<comment type="caution">
    <text evidence="2">The sequence shown here is derived from an EMBL/GenBank/DDBJ whole genome shotgun (WGS) entry which is preliminary data.</text>
</comment>
<dbReference type="AlphaFoldDB" id="A0A9Q3CFP0"/>
<keyword evidence="3" id="KW-1185">Reference proteome</keyword>
<feature type="non-terminal residue" evidence="2">
    <location>
        <position position="1"/>
    </location>
</feature>